<dbReference type="InterPro" id="IPR037157">
    <property type="entry name" value="Acetyltransf_C_sf"/>
</dbReference>
<dbReference type="InterPro" id="IPR011004">
    <property type="entry name" value="Trimer_LpxA-like_sf"/>
</dbReference>
<evidence type="ECO:0000256" key="5">
    <source>
        <dbReference type="ARBA" id="ARBA00023315"/>
    </source>
</evidence>
<dbReference type="Gene3D" id="2.160.10.10">
    <property type="entry name" value="Hexapeptide repeat proteins"/>
    <property type="match status" value="1"/>
</dbReference>
<dbReference type="GO" id="GO:0008780">
    <property type="term" value="F:acyl-[acyl-carrier-protein]-UDP-N-acetylglucosamine O-acyltransferase activity"/>
    <property type="evidence" value="ECO:0007669"/>
    <property type="project" value="UniProtKB-UniRule"/>
</dbReference>
<dbReference type="GO" id="GO:0009245">
    <property type="term" value="P:lipid A biosynthetic process"/>
    <property type="evidence" value="ECO:0007669"/>
    <property type="project" value="UniProtKB-UniRule"/>
</dbReference>
<evidence type="ECO:0000256" key="2">
    <source>
        <dbReference type="ARBA" id="ARBA00022556"/>
    </source>
</evidence>
<comment type="pathway">
    <text evidence="6">Glycolipid biosynthesis; lipid IV(A) biosynthesis; lipid IV(A) from (3R)-3-hydroxytetradecanoyl-[acyl-carrier-protein] and UDP-N-acetyl-alpha-D-glucosamine: step 1/6.</text>
</comment>
<protein>
    <recommendedName>
        <fullName evidence="6">Acyl-[acyl-carrier-protein]--UDP-N-acetylglucosamine O-acyltransferase</fullName>
        <shortName evidence="6">UDP-N-acetylglucosamine acyltransferase</shortName>
        <ecNumber evidence="6">2.3.1.129</ecNumber>
    </recommendedName>
</protein>
<evidence type="ECO:0000313" key="9">
    <source>
        <dbReference type="Proteomes" id="UP000028981"/>
    </source>
</evidence>
<keyword evidence="5 6" id="KW-0012">Acyltransferase</keyword>
<dbReference type="PANTHER" id="PTHR43480:SF1">
    <property type="entry name" value="ACYL-[ACYL-CARRIER-PROTEIN]--UDP-N-ACETYLGLUCOSAMINE O-ACYLTRANSFERASE, MITOCHONDRIAL-RELATED"/>
    <property type="match status" value="1"/>
</dbReference>
<keyword evidence="4 6" id="KW-0443">Lipid metabolism</keyword>
<feature type="domain" description="UDP N-acetylglucosamine O-acyltransferase C-terminal" evidence="7">
    <location>
        <begin position="175"/>
        <end position="256"/>
    </location>
</feature>
<dbReference type="NCBIfam" id="TIGR01852">
    <property type="entry name" value="lipid_A_lpxA"/>
    <property type="match status" value="1"/>
</dbReference>
<keyword evidence="1 6" id="KW-0444">Lipid biosynthesis</keyword>
<dbReference type="GO" id="GO:0016020">
    <property type="term" value="C:membrane"/>
    <property type="evidence" value="ECO:0007669"/>
    <property type="project" value="GOC"/>
</dbReference>
<dbReference type="Pfam" id="PF13720">
    <property type="entry name" value="Acetyltransf_11"/>
    <property type="match status" value="1"/>
</dbReference>
<dbReference type="NCBIfam" id="NF003657">
    <property type="entry name" value="PRK05289.1"/>
    <property type="match status" value="1"/>
</dbReference>
<comment type="function">
    <text evidence="6">Involved in the biosynthesis of lipid A, a phosphorylated glycolipid that anchors the lipopolysaccharide to the outer membrane of the cell.</text>
</comment>
<dbReference type="CDD" id="cd03351">
    <property type="entry name" value="LbH_UDP-GlcNAc_AT"/>
    <property type="match status" value="1"/>
</dbReference>
<dbReference type="InterPro" id="IPR029098">
    <property type="entry name" value="Acetyltransf_C"/>
</dbReference>
<comment type="subcellular location">
    <subcellularLocation>
        <location evidence="6">Cytoplasm</location>
    </subcellularLocation>
</comment>
<dbReference type="EMBL" id="JQGC01000002">
    <property type="protein sequence ID" value="KFL32514.1"/>
    <property type="molecule type" value="Genomic_DNA"/>
</dbReference>
<dbReference type="Gene3D" id="1.20.1180.10">
    <property type="entry name" value="Udp N-acetylglucosamine O-acyltransferase, C-terminal domain"/>
    <property type="match status" value="1"/>
</dbReference>
<dbReference type="Proteomes" id="UP000028981">
    <property type="component" value="Unassembled WGS sequence"/>
</dbReference>
<dbReference type="PANTHER" id="PTHR43480">
    <property type="entry name" value="ACYL-[ACYL-CARRIER-PROTEIN]--UDP-N-ACETYLGLUCOSAMINE O-ACYLTRANSFERASE"/>
    <property type="match status" value="1"/>
</dbReference>
<dbReference type="STRING" id="46914.JP75_02885"/>
<evidence type="ECO:0000256" key="1">
    <source>
        <dbReference type="ARBA" id="ARBA00022516"/>
    </source>
</evidence>
<comment type="caution">
    <text evidence="8">The sequence shown here is derived from an EMBL/GenBank/DDBJ whole genome shotgun (WGS) entry which is preliminary data.</text>
</comment>
<comment type="subunit">
    <text evidence="6">Homotrimer.</text>
</comment>
<proteinExistence type="inferred from homology"/>
<keyword evidence="6" id="KW-0963">Cytoplasm</keyword>
<dbReference type="GO" id="GO:0005737">
    <property type="term" value="C:cytoplasm"/>
    <property type="evidence" value="ECO:0007669"/>
    <property type="project" value="UniProtKB-SubCell"/>
</dbReference>
<evidence type="ECO:0000256" key="3">
    <source>
        <dbReference type="ARBA" id="ARBA00022679"/>
    </source>
</evidence>
<name>A0A087M6L1_9HYPH</name>
<comment type="catalytic activity">
    <reaction evidence="6">
        <text>a (3R)-hydroxyacyl-[ACP] + UDP-N-acetyl-alpha-D-glucosamine = a UDP-3-O-[(3R)-3-hydroxyacyl]-N-acetyl-alpha-D-glucosamine + holo-[ACP]</text>
        <dbReference type="Rhea" id="RHEA:67812"/>
        <dbReference type="Rhea" id="RHEA-COMP:9685"/>
        <dbReference type="Rhea" id="RHEA-COMP:9945"/>
        <dbReference type="ChEBI" id="CHEBI:57705"/>
        <dbReference type="ChEBI" id="CHEBI:64479"/>
        <dbReference type="ChEBI" id="CHEBI:78827"/>
        <dbReference type="ChEBI" id="CHEBI:173225"/>
        <dbReference type="EC" id="2.3.1.129"/>
    </reaction>
</comment>
<dbReference type="UniPathway" id="UPA00359">
    <property type="reaction ID" value="UER00477"/>
</dbReference>
<dbReference type="SUPFAM" id="SSF51161">
    <property type="entry name" value="Trimeric LpxA-like enzymes"/>
    <property type="match status" value="1"/>
</dbReference>
<reference evidence="8 9" key="1">
    <citation type="submission" date="2014-08" db="EMBL/GenBank/DDBJ databases">
        <authorList>
            <person name="Hassan Y.I."/>
            <person name="Lepp D."/>
            <person name="Zhou T."/>
        </authorList>
    </citation>
    <scope>NUCLEOTIDE SEQUENCE [LARGE SCALE GENOMIC DNA]</scope>
    <source>
        <strain evidence="8 9">IFO13584</strain>
    </source>
</reference>
<keyword evidence="2 6" id="KW-0441">Lipid A biosynthesis</keyword>
<dbReference type="AlphaFoldDB" id="A0A087M6L1"/>
<evidence type="ECO:0000256" key="6">
    <source>
        <dbReference type="HAMAP-Rule" id="MF_00387"/>
    </source>
</evidence>
<dbReference type="HAMAP" id="MF_00387">
    <property type="entry name" value="LpxA"/>
    <property type="match status" value="1"/>
</dbReference>
<evidence type="ECO:0000313" key="8">
    <source>
        <dbReference type="EMBL" id="KFL32514.1"/>
    </source>
</evidence>
<dbReference type="InterPro" id="IPR010137">
    <property type="entry name" value="Lipid_A_LpxA"/>
</dbReference>
<dbReference type="Pfam" id="PF00132">
    <property type="entry name" value="Hexapep"/>
    <property type="match status" value="1"/>
</dbReference>
<comment type="similarity">
    <text evidence="6">Belongs to the transferase hexapeptide repeat family. LpxA subfamily.</text>
</comment>
<evidence type="ECO:0000256" key="4">
    <source>
        <dbReference type="ARBA" id="ARBA00023098"/>
    </source>
</evidence>
<dbReference type="EC" id="2.3.1.129" evidence="6"/>
<sequence length="266" mass="28171">MVVHPTAIVAAGAQLGAGVKIGPYCIVGEHVVLHDNVELISHAVVEGHTTIGAGTRIFPFASVGHQPQDLKFHGEASRVEIGERCTIRESVTINPGTEGGGMLTKIGNDCLLMACSHVAHDATIGNNVVLANYVGIAGHAVIGDYVRFGGLCGVHQFVRIGNHAFIGAQSMIDADVIPYGMALGNRARLAGLNLVGLKRSGFDRDAIHSLRAAYRMIFSSEGTLRERVDDAAVMFKDATLVQDVVSFIGGAKDRPLCLPRPEADEE</sequence>
<dbReference type="PIRSF" id="PIRSF000456">
    <property type="entry name" value="UDP-GlcNAc_acltr"/>
    <property type="match status" value="1"/>
</dbReference>
<gene>
    <name evidence="6" type="primary">lpxA</name>
    <name evidence="8" type="ORF">JP75_02885</name>
</gene>
<keyword evidence="9" id="KW-1185">Reference proteome</keyword>
<evidence type="ECO:0000259" key="7">
    <source>
        <dbReference type="Pfam" id="PF13720"/>
    </source>
</evidence>
<organism evidence="8 9">
    <name type="scientific">Devosia riboflavina</name>
    <dbReference type="NCBI Taxonomy" id="46914"/>
    <lineage>
        <taxon>Bacteria</taxon>
        <taxon>Pseudomonadati</taxon>
        <taxon>Pseudomonadota</taxon>
        <taxon>Alphaproteobacteria</taxon>
        <taxon>Hyphomicrobiales</taxon>
        <taxon>Devosiaceae</taxon>
        <taxon>Devosia</taxon>
    </lineage>
</organism>
<keyword evidence="3 6" id="KW-0808">Transferase</keyword>
<keyword evidence="6" id="KW-0677">Repeat</keyword>
<dbReference type="InterPro" id="IPR001451">
    <property type="entry name" value="Hexapep"/>
</dbReference>
<accession>A0A087M6L1</accession>